<dbReference type="AlphaFoldDB" id="A0A212J9V3"/>
<dbReference type="InterPro" id="IPR007709">
    <property type="entry name" value="N-FG_amidohydro"/>
</dbReference>
<sequence length="298" mass="32508">MADATWSERIPGILEIVHPDVQAMPVVLASPHSGCNYPEEFLAASRLGPVAIRRSEDAFVDRIAAIGPPRGAPLIKALFPRAYLDVNREAYELDPEMFDGPLPPFVNTISPRAAIGLGTIPRVVGHDQPIYAGRISFSDVQHRIDELYYPYHAALEALVRETRLRFGICILLDCHSMPTQGSALVNVRPDIVLGDGFGATCAPAVAETAAKVFSAAGLKVERNRPYAGGYTTRHYGRPAIGVHTLQIEMARALYMDEQQLAPLPTLTRLSEVLGQVVDAVARLDLPLAYRSQHLRAAD</sequence>
<keyword evidence="1" id="KW-0378">Hydrolase</keyword>
<dbReference type="EMBL" id="FLUO01000001">
    <property type="protein sequence ID" value="SBV96212.1"/>
    <property type="molecule type" value="Genomic_DNA"/>
</dbReference>
<dbReference type="GO" id="GO:0050129">
    <property type="term" value="F:N-formylglutamate deformylase activity"/>
    <property type="evidence" value="ECO:0007669"/>
    <property type="project" value="UniProtKB-EC"/>
</dbReference>
<dbReference type="Pfam" id="PF05013">
    <property type="entry name" value="FGase"/>
    <property type="match status" value="1"/>
</dbReference>
<name>A0A212J9V3_9PROT</name>
<dbReference type="EC" id="3.5.1.68" evidence="1"/>
<dbReference type="Gene3D" id="3.40.630.40">
    <property type="entry name" value="Zn-dependent exopeptidases"/>
    <property type="match status" value="1"/>
</dbReference>
<evidence type="ECO:0000313" key="1">
    <source>
        <dbReference type="EMBL" id="SBV96212.1"/>
    </source>
</evidence>
<organism evidence="1">
    <name type="scientific">uncultured Alphaproteobacteria bacterium</name>
    <dbReference type="NCBI Taxonomy" id="91750"/>
    <lineage>
        <taxon>Bacteria</taxon>
        <taxon>Pseudomonadati</taxon>
        <taxon>Pseudomonadota</taxon>
        <taxon>Alphaproteobacteria</taxon>
        <taxon>environmental samples</taxon>
    </lineage>
</organism>
<reference evidence="1" key="1">
    <citation type="submission" date="2016-04" db="EMBL/GenBank/DDBJ databases">
        <authorList>
            <person name="Evans L.H."/>
            <person name="Alamgir A."/>
            <person name="Owens N."/>
            <person name="Weber N.D."/>
            <person name="Virtaneva K."/>
            <person name="Barbian K."/>
            <person name="Babar A."/>
            <person name="Rosenke K."/>
        </authorList>
    </citation>
    <scope>NUCLEOTIDE SEQUENCE</scope>
    <source>
        <strain evidence="1">86</strain>
    </source>
</reference>
<gene>
    <name evidence="1" type="ORF">KL86APRO_10730</name>
</gene>
<dbReference type="SUPFAM" id="SSF53187">
    <property type="entry name" value="Zn-dependent exopeptidases"/>
    <property type="match status" value="1"/>
</dbReference>
<protein>
    <submittedName>
        <fullName evidence="1">Putative N-formylglutamate amidohydrolase</fullName>
        <ecNumber evidence="1">3.5.1.68</ecNumber>
    </submittedName>
</protein>
<proteinExistence type="predicted"/>
<accession>A0A212J9V3</accession>